<sequence>MQVYGTQLSHYICLSFFSYPPDQPHLLALHFSSLSTWNAHDVLQPLTRPFSQHTLFSLPALAEAGRNREEAQDSETCWRV</sequence>
<keyword evidence="2" id="KW-1185">Reference proteome</keyword>
<dbReference type="EMBL" id="JAHRIQ010096375">
    <property type="protein sequence ID" value="MEQ2253019.1"/>
    <property type="molecule type" value="Genomic_DNA"/>
</dbReference>
<proteinExistence type="predicted"/>
<name>A0ABV0V7M0_9TELE</name>
<comment type="caution">
    <text evidence="1">The sequence shown here is derived from an EMBL/GenBank/DDBJ whole genome shotgun (WGS) entry which is preliminary data.</text>
</comment>
<dbReference type="Proteomes" id="UP001482620">
    <property type="component" value="Unassembled WGS sequence"/>
</dbReference>
<reference evidence="1 2" key="1">
    <citation type="submission" date="2021-06" db="EMBL/GenBank/DDBJ databases">
        <authorList>
            <person name="Palmer J.M."/>
        </authorList>
    </citation>
    <scope>NUCLEOTIDE SEQUENCE [LARGE SCALE GENOMIC DNA]</scope>
    <source>
        <strain evidence="2">if_2019</strain>
        <tissue evidence="1">Muscle</tissue>
    </source>
</reference>
<evidence type="ECO:0000313" key="1">
    <source>
        <dbReference type="EMBL" id="MEQ2253019.1"/>
    </source>
</evidence>
<accession>A0ABV0V7M0</accession>
<organism evidence="1 2">
    <name type="scientific">Ilyodon furcidens</name>
    <name type="common">goldbreast splitfin</name>
    <dbReference type="NCBI Taxonomy" id="33524"/>
    <lineage>
        <taxon>Eukaryota</taxon>
        <taxon>Metazoa</taxon>
        <taxon>Chordata</taxon>
        <taxon>Craniata</taxon>
        <taxon>Vertebrata</taxon>
        <taxon>Euteleostomi</taxon>
        <taxon>Actinopterygii</taxon>
        <taxon>Neopterygii</taxon>
        <taxon>Teleostei</taxon>
        <taxon>Neoteleostei</taxon>
        <taxon>Acanthomorphata</taxon>
        <taxon>Ovalentaria</taxon>
        <taxon>Atherinomorphae</taxon>
        <taxon>Cyprinodontiformes</taxon>
        <taxon>Goodeidae</taxon>
        <taxon>Ilyodon</taxon>
    </lineage>
</organism>
<protein>
    <submittedName>
        <fullName evidence="1">Uncharacterized protein</fullName>
    </submittedName>
</protein>
<gene>
    <name evidence="1" type="ORF">ILYODFUR_027738</name>
</gene>
<evidence type="ECO:0000313" key="2">
    <source>
        <dbReference type="Proteomes" id="UP001482620"/>
    </source>
</evidence>